<dbReference type="eggNOG" id="COG0248">
    <property type="taxonomic scope" value="Bacteria"/>
</dbReference>
<evidence type="ECO:0000259" key="2">
    <source>
        <dbReference type="Pfam" id="PF02541"/>
    </source>
</evidence>
<proteinExistence type="inferred from homology"/>
<evidence type="ECO:0000259" key="3">
    <source>
        <dbReference type="Pfam" id="PF21447"/>
    </source>
</evidence>
<name>A0A173WH07_9FIRM</name>
<dbReference type="Gene3D" id="3.30.420.40">
    <property type="match status" value="1"/>
</dbReference>
<dbReference type="GeneID" id="83709639"/>
<sequence>MKKTATFGIIHIGSIHTSMAIVNYHSPTNIEIIESANKEIPLGEEVFRTHHLSFASIHELCHILQGFRQLLLDYRVDEVYPIATTVIREAENRLGILDLLYMRTGFRFHVADMTEEVYYKFFALHHFLKEDEHVGTKPTLLLDVTSGGLGFTGWQDSTLLFQTNVTGGRLSVLEHFTEEERVSVMFPAAVRDYLHASLSSLWPRIEHADIHTLVLTGFEARILVSQLSGGAPGTTQYPAVIDPEKFLEITESLMPLTTHKLMQAFEISERRAQLLLPTLLLYEEVVRTLHIDTILVMNTTFLYGYAAWCGAQRISPKAISEQADLLLDLARSTAMRYNCNLPHISRIDEYATKLFDGLRRVHGLSTRHRLLLRMSALLHETGKFVNLRNYPLHSWQIIMGTDIFGITDAEKEVIACISYYYHRDNPGKKDMHYQRLTQEQKIVADKCCAILRLADALDQGHSGRIQSLAVRLVKEKLYVNYTSEYDISLIRWSFAQASTLFREIFGIEPVLRRK</sequence>
<protein>
    <submittedName>
        <fullName evidence="4">Guanosine pentaphosphate phosphohydrolase</fullName>
    </submittedName>
</protein>
<gene>
    <name evidence="4" type="ORF">ERS852385_00256</name>
</gene>
<evidence type="ECO:0000256" key="1">
    <source>
        <dbReference type="ARBA" id="ARBA00007125"/>
    </source>
</evidence>
<accession>A0A173WH07</accession>
<dbReference type="InterPro" id="IPR048950">
    <property type="entry name" value="Ppx_GppA_C"/>
</dbReference>
<dbReference type="SUPFAM" id="SSF53067">
    <property type="entry name" value="Actin-like ATPase domain"/>
    <property type="match status" value="2"/>
</dbReference>
<dbReference type="STRING" id="187979.ERS852385_00256"/>
<dbReference type="InterPro" id="IPR043129">
    <property type="entry name" value="ATPase_NBD"/>
</dbReference>
<dbReference type="GO" id="GO:0016462">
    <property type="term" value="F:pyrophosphatase activity"/>
    <property type="evidence" value="ECO:0007669"/>
    <property type="project" value="TreeGrafter"/>
</dbReference>
<keyword evidence="5" id="KW-1185">Reference proteome</keyword>
<reference evidence="4 5" key="1">
    <citation type="submission" date="2015-09" db="EMBL/GenBank/DDBJ databases">
        <authorList>
            <consortium name="Pathogen Informatics"/>
        </authorList>
    </citation>
    <scope>NUCLEOTIDE SEQUENCE [LARGE SCALE GENOMIC DNA]</scope>
    <source>
        <strain evidence="4 5">2789STDY5608828</strain>
    </source>
</reference>
<dbReference type="InterPro" id="IPR050273">
    <property type="entry name" value="GppA/Ppx_hydrolase"/>
</dbReference>
<dbReference type="SUPFAM" id="SSF109604">
    <property type="entry name" value="HD-domain/PDEase-like"/>
    <property type="match status" value="1"/>
</dbReference>
<dbReference type="EMBL" id="CYYU01000001">
    <property type="protein sequence ID" value="CUN38752.1"/>
    <property type="molecule type" value="Genomic_DNA"/>
</dbReference>
<dbReference type="PANTHER" id="PTHR30005:SF0">
    <property type="entry name" value="RETROGRADE REGULATION PROTEIN 2"/>
    <property type="match status" value="1"/>
</dbReference>
<dbReference type="Proteomes" id="UP000095546">
    <property type="component" value="Unassembled WGS sequence"/>
</dbReference>
<dbReference type="Gene3D" id="1.10.3210.10">
    <property type="entry name" value="Hypothetical protein af1432"/>
    <property type="match status" value="1"/>
</dbReference>
<dbReference type="RefSeq" id="WP_036373574.1">
    <property type="nucleotide sequence ID" value="NZ_CABIWZ010000001.1"/>
</dbReference>
<dbReference type="OrthoDB" id="9814545at2"/>
<dbReference type="InterPro" id="IPR003695">
    <property type="entry name" value="Ppx_GppA_N"/>
</dbReference>
<dbReference type="Pfam" id="PF02541">
    <property type="entry name" value="Ppx-GppA"/>
    <property type="match status" value="1"/>
</dbReference>
<dbReference type="PANTHER" id="PTHR30005">
    <property type="entry name" value="EXOPOLYPHOSPHATASE"/>
    <property type="match status" value="1"/>
</dbReference>
<dbReference type="Pfam" id="PF21447">
    <property type="entry name" value="Ppx-GppA_III"/>
    <property type="match status" value="1"/>
</dbReference>
<evidence type="ECO:0000313" key="4">
    <source>
        <dbReference type="EMBL" id="CUN38752.1"/>
    </source>
</evidence>
<dbReference type="InterPro" id="IPR003607">
    <property type="entry name" value="HD/PDEase_dom"/>
</dbReference>
<keyword evidence="4" id="KW-0378">Hydrolase</keyword>
<evidence type="ECO:0000313" key="5">
    <source>
        <dbReference type="Proteomes" id="UP000095546"/>
    </source>
</evidence>
<feature type="domain" description="Ppx/GppA phosphatase N-terminal" evidence="2">
    <location>
        <begin position="25"/>
        <end position="297"/>
    </location>
</feature>
<dbReference type="CDD" id="cd00077">
    <property type="entry name" value="HDc"/>
    <property type="match status" value="1"/>
</dbReference>
<feature type="domain" description="Ppx/GppA phosphatase C-terminal" evidence="3">
    <location>
        <begin position="331"/>
        <end position="476"/>
    </location>
</feature>
<comment type="similarity">
    <text evidence="1">Belongs to the GppA/Ppx family.</text>
</comment>
<dbReference type="Gene3D" id="3.30.420.150">
    <property type="entry name" value="Exopolyphosphatase. Domain 2"/>
    <property type="match status" value="1"/>
</dbReference>
<dbReference type="AlphaFoldDB" id="A0A173WH07"/>
<organism evidence="4 5">
    <name type="scientific">Mitsuokella jalaludinii</name>
    <dbReference type="NCBI Taxonomy" id="187979"/>
    <lineage>
        <taxon>Bacteria</taxon>
        <taxon>Bacillati</taxon>
        <taxon>Bacillota</taxon>
        <taxon>Negativicutes</taxon>
        <taxon>Selenomonadales</taxon>
        <taxon>Selenomonadaceae</taxon>
        <taxon>Mitsuokella</taxon>
    </lineage>
</organism>